<comment type="subcellular location">
    <subcellularLocation>
        <location evidence="1">Membrane</location>
    </subcellularLocation>
</comment>
<protein>
    <submittedName>
        <fullName evidence="5">Serine hydrolase domain-containing protein</fullName>
        <ecNumber evidence="5">3.1.1.103</ecNumber>
    </submittedName>
</protein>
<comment type="caution">
    <text evidence="5">The sequence shown here is derived from an EMBL/GenBank/DDBJ whole genome shotgun (WGS) entry which is preliminary data.</text>
</comment>
<evidence type="ECO:0000256" key="2">
    <source>
        <dbReference type="ARBA" id="ARBA00023136"/>
    </source>
</evidence>
<reference evidence="5 6" key="1">
    <citation type="submission" date="2023-06" db="EMBL/GenBank/DDBJ databases">
        <title>Pelomonas sp. APW6 16S ribosomal RNA gene genome sequencing and assembly.</title>
        <authorList>
            <person name="Woo H."/>
        </authorList>
    </citation>
    <scope>NUCLEOTIDE SEQUENCE [LARGE SCALE GENOMIC DNA]</scope>
    <source>
        <strain evidence="5 6">APW6</strain>
    </source>
</reference>
<evidence type="ECO:0000313" key="6">
    <source>
        <dbReference type="Proteomes" id="UP001238603"/>
    </source>
</evidence>
<dbReference type="InterPro" id="IPR050491">
    <property type="entry name" value="AmpC-like"/>
</dbReference>
<feature type="domain" description="Beta-lactamase-related" evidence="4">
    <location>
        <begin position="195"/>
        <end position="492"/>
    </location>
</feature>
<dbReference type="RefSeq" id="WP_285981351.1">
    <property type="nucleotide sequence ID" value="NZ_JASVDS010000001.1"/>
</dbReference>
<feature type="chain" id="PRO_5047138329" evidence="3">
    <location>
        <begin position="37"/>
        <end position="521"/>
    </location>
</feature>
<evidence type="ECO:0000256" key="3">
    <source>
        <dbReference type="SAM" id="SignalP"/>
    </source>
</evidence>
<keyword evidence="5" id="KW-0378">Hydrolase</keyword>
<sequence length="521" mass="55197">MTSRPARLSSLTLTLSALALALATAVCLAAVAPASAEPVPAPLPADLMSAPAGRLGAEIVRHLNADAPAQLRRWAPTILSRQMAEADQRAFIQGLVSTAADSGGVDLLEARPEGPQGELLLLTLKSRRSGKQALLVLTADDAQAGTLRAADFMPQDDPRPYAHWPAKLATLAELPGVIEPVLAELVRTDDFAGCLAVSAGGRTVYETCRGLAERRHGTPVTGQTRFLIGSMGKMFTAVAVAQLVEAGQLSWQASVAELLPEYPDRDAARQMTVWGLLHHTTGLGDFFVPEFFEHRERFEDPADYLDLIARQPRASAPGERWSYSNAGYVVLGRIIEKVSGESYGDYLQRHVFAPAGMTSSGLDSLEDITPHLATGYFRDAPFAARWKANWMTLPFKGSPAGGGFSTSADLLRFADALQSGRLVKDTTLARMFEDGVPAGPGRYAAGFGDRPAHGLRVRGHAGGAPGMSANLAIVWETRAAVAVTSNLGPSDAVVMLSERLADLLAASRLPAPATPLSPAAP</sequence>
<keyword evidence="3" id="KW-0732">Signal</keyword>
<proteinExistence type="predicted"/>
<gene>
    <name evidence="5" type="ORF">QRD43_04905</name>
</gene>
<dbReference type="EC" id="3.1.1.103" evidence="5"/>
<dbReference type="EMBL" id="JASVDS010000001">
    <property type="protein sequence ID" value="MDL5031240.1"/>
    <property type="molecule type" value="Genomic_DNA"/>
</dbReference>
<feature type="signal peptide" evidence="3">
    <location>
        <begin position="1"/>
        <end position="36"/>
    </location>
</feature>
<accession>A0ABT7LGC4</accession>
<evidence type="ECO:0000259" key="4">
    <source>
        <dbReference type="Pfam" id="PF00144"/>
    </source>
</evidence>
<dbReference type="GO" id="GO:0016787">
    <property type="term" value="F:hydrolase activity"/>
    <property type="evidence" value="ECO:0007669"/>
    <property type="project" value="UniProtKB-KW"/>
</dbReference>
<dbReference type="PANTHER" id="PTHR46825">
    <property type="entry name" value="D-ALANYL-D-ALANINE-CARBOXYPEPTIDASE/ENDOPEPTIDASE AMPH"/>
    <property type="match status" value="1"/>
</dbReference>
<dbReference type="Pfam" id="PF00144">
    <property type="entry name" value="Beta-lactamase"/>
    <property type="match status" value="1"/>
</dbReference>
<dbReference type="PANTHER" id="PTHR46825:SF11">
    <property type="entry name" value="PENICILLIN-BINDING PROTEIN 4"/>
    <property type="match status" value="1"/>
</dbReference>
<dbReference type="InterPro" id="IPR012338">
    <property type="entry name" value="Beta-lactam/transpept-like"/>
</dbReference>
<evidence type="ECO:0000313" key="5">
    <source>
        <dbReference type="EMBL" id="MDL5031240.1"/>
    </source>
</evidence>
<keyword evidence="2" id="KW-0472">Membrane</keyword>
<evidence type="ECO:0000256" key="1">
    <source>
        <dbReference type="ARBA" id="ARBA00004370"/>
    </source>
</evidence>
<organism evidence="5 6">
    <name type="scientific">Roseateles subflavus</name>
    <dbReference type="NCBI Taxonomy" id="3053353"/>
    <lineage>
        <taxon>Bacteria</taxon>
        <taxon>Pseudomonadati</taxon>
        <taxon>Pseudomonadota</taxon>
        <taxon>Betaproteobacteria</taxon>
        <taxon>Burkholderiales</taxon>
        <taxon>Sphaerotilaceae</taxon>
        <taxon>Roseateles</taxon>
    </lineage>
</organism>
<dbReference type="Proteomes" id="UP001238603">
    <property type="component" value="Unassembled WGS sequence"/>
</dbReference>
<dbReference type="InterPro" id="IPR001466">
    <property type="entry name" value="Beta-lactam-related"/>
</dbReference>
<dbReference type="SUPFAM" id="SSF56601">
    <property type="entry name" value="beta-lactamase/transpeptidase-like"/>
    <property type="match status" value="1"/>
</dbReference>
<keyword evidence="6" id="KW-1185">Reference proteome</keyword>
<name>A0ABT7LGC4_9BURK</name>
<dbReference type="Gene3D" id="3.40.710.10">
    <property type="entry name" value="DD-peptidase/beta-lactamase superfamily"/>
    <property type="match status" value="1"/>
</dbReference>